<dbReference type="Pfam" id="PF00534">
    <property type="entry name" value="Glycos_transf_1"/>
    <property type="match status" value="1"/>
</dbReference>
<reference evidence="3 4" key="1">
    <citation type="submission" date="2017-09" db="EMBL/GenBank/DDBJ databases">
        <title>Depth-based differentiation of microbial function through sediment-hosted aquifers and enrichment of novel symbionts in the deep terrestrial subsurface.</title>
        <authorList>
            <person name="Probst A.J."/>
            <person name="Ladd B."/>
            <person name="Jarett J.K."/>
            <person name="Geller-Mcgrath D.E."/>
            <person name="Sieber C.M."/>
            <person name="Emerson J.B."/>
            <person name="Anantharaman K."/>
            <person name="Thomas B.C."/>
            <person name="Malmstrom R."/>
            <person name="Stieglmeier M."/>
            <person name="Klingl A."/>
            <person name="Woyke T."/>
            <person name="Ryan C.M."/>
            <person name="Banfield J.F."/>
        </authorList>
    </citation>
    <scope>NUCLEOTIDE SEQUENCE [LARGE SCALE GENOMIC DNA]</scope>
    <source>
        <strain evidence="3">CG10_big_fil_rev_8_21_14_0_10_32_10</strain>
    </source>
</reference>
<dbReference type="AlphaFoldDB" id="A0A2H0RAU6"/>
<dbReference type="GO" id="GO:0016757">
    <property type="term" value="F:glycosyltransferase activity"/>
    <property type="evidence" value="ECO:0007669"/>
    <property type="project" value="InterPro"/>
</dbReference>
<gene>
    <name evidence="3" type="ORF">COV24_02025</name>
</gene>
<dbReference type="PANTHER" id="PTHR46401:SF2">
    <property type="entry name" value="GLYCOSYLTRANSFERASE WBBK-RELATED"/>
    <property type="match status" value="1"/>
</dbReference>
<feature type="domain" description="Glycosyl transferase family 1" evidence="2">
    <location>
        <begin position="206"/>
        <end position="356"/>
    </location>
</feature>
<organism evidence="3 4">
    <name type="scientific">candidate division WWE3 bacterium CG10_big_fil_rev_8_21_14_0_10_32_10</name>
    <dbReference type="NCBI Taxonomy" id="1975090"/>
    <lineage>
        <taxon>Bacteria</taxon>
        <taxon>Katanobacteria</taxon>
    </lineage>
</organism>
<dbReference type="SUPFAM" id="SSF53756">
    <property type="entry name" value="UDP-Glycosyltransferase/glycogen phosphorylase"/>
    <property type="match status" value="1"/>
</dbReference>
<dbReference type="Proteomes" id="UP000230214">
    <property type="component" value="Unassembled WGS sequence"/>
</dbReference>
<sequence length="389" mass="45101">METNNKNTKILFQSRLDLFDIKGGDTVQILETQKHLQKMGYIVDINLSINPDVSDYDIVHVFNLDWVCESFLQIKNAKKQHKPVVLSPIHHSLKEFERYEKEYRFGLAKIGNILLPYQPWRDVARNITKGFFYLPKLKPALIQLFYGIRRQQRESIEMADHIIVQTNIEADDLRKSYKARKFKWSKVVNGVDIKKFEKVNSLVALKIVRKNKYIFCAGRIEPRKNQLSLIKAFKELETTDPSFKNMCLVFSGSYNKHHPTYYKIFKKELNNKNIIYTGFINQEILAGLYSKCSIFACPSWFETTGLVYLEAVVSGSRSLVASGKRAKEYLEKNAVYCDPGSIESIKNSLVKALSGTVKSDFTQKVKKEYTWENCAFQTSQVYIKVLHNL</sequence>
<evidence type="ECO:0000256" key="1">
    <source>
        <dbReference type="ARBA" id="ARBA00022679"/>
    </source>
</evidence>
<comment type="caution">
    <text evidence="3">The sequence shown here is derived from an EMBL/GenBank/DDBJ whole genome shotgun (WGS) entry which is preliminary data.</text>
</comment>
<dbReference type="EMBL" id="PCXU01000018">
    <property type="protein sequence ID" value="PIR43580.1"/>
    <property type="molecule type" value="Genomic_DNA"/>
</dbReference>
<dbReference type="InterPro" id="IPR001296">
    <property type="entry name" value="Glyco_trans_1"/>
</dbReference>
<evidence type="ECO:0000259" key="2">
    <source>
        <dbReference type="Pfam" id="PF00534"/>
    </source>
</evidence>
<proteinExistence type="predicted"/>
<accession>A0A2H0RAU6</accession>
<evidence type="ECO:0000313" key="4">
    <source>
        <dbReference type="Proteomes" id="UP000230214"/>
    </source>
</evidence>
<protein>
    <recommendedName>
        <fullName evidence="2">Glycosyl transferase family 1 domain-containing protein</fullName>
    </recommendedName>
</protein>
<dbReference type="GO" id="GO:0009103">
    <property type="term" value="P:lipopolysaccharide biosynthetic process"/>
    <property type="evidence" value="ECO:0007669"/>
    <property type="project" value="TreeGrafter"/>
</dbReference>
<evidence type="ECO:0000313" key="3">
    <source>
        <dbReference type="EMBL" id="PIR43580.1"/>
    </source>
</evidence>
<keyword evidence="1" id="KW-0808">Transferase</keyword>
<dbReference type="Gene3D" id="3.40.50.2000">
    <property type="entry name" value="Glycogen Phosphorylase B"/>
    <property type="match status" value="2"/>
</dbReference>
<name>A0A2H0RAU6_UNCKA</name>
<dbReference type="PANTHER" id="PTHR46401">
    <property type="entry name" value="GLYCOSYLTRANSFERASE WBBK-RELATED"/>
    <property type="match status" value="1"/>
</dbReference>